<dbReference type="AlphaFoldDB" id="A0A4U2Y556"/>
<evidence type="ECO:0000313" key="2">
    <source>
        <dbReference type="Proteomes" id="UP000307841"/>
    </source>
</evidence>
<dbReference type="EMBL" id="SZNK01000001">
    <property type="protein sequence ID" value="TKI54832.1"/>
    <property type="molecule type" value="Genomic_DNA"/>
</dbReference>
<dbReference type="InterPro" id="IPR024307">
    <property type="entry name" value="YmaF"/>
</dbReference>
<name>A0A4U2Y556_9BACL</name>
<dbReference type="Pfam" id="PF12788">
    <property type="entry name" value="YmaF"/>
    <property type="match status" value="1"/>
</dbReference>
<organism evidence="1 2">
    <name type="scientific">Brevibacillus antibioticus</name>
    <dbReference type="NCBI Taxonomy" id="2570228"/>
    <lineage>
        <taxon>Bacteria</taxon>
        <taxon>Bacillati</taxon>
        <taxon>Bacillota</taxon>
        <taxon>Bacilli</taxon>
        <taxon>Bacillales</taxon>
        <taxon>Paenibacillaceae</taxon>
        <taxon>Brevibacillus</taxon>
    </lineage>
</organism>
<sequence>MRIPVTGFVIESSGDGFNHSHTLYISTWDGRPVHTHAFSGCTSCDDGHAHYYAGMTEPAPTGVPHVHKYYTVTAISDGHTHRIKGTTGPAISLPNGGHFHYFEGYTTVDGRHPHSHMYRGKTGDED</sequence>
<evidence type="ECO:0008006" key="3">
    <source>
        <dbReference type="Google" id="ProtNLM"/>
    </source>
</evidence>
<comment type="caution">
    <text evidence="1">The sequence shown here is derived from an EMBL/GenBank/DDBJ whole genome shotgun (WGS) entry which is preliminary data.</text>
</comment>
<dbReference type="Proteomes" id="UP000307841">
    <property type="component" value="Unassembled WGS sequence"/>
</dbReference>
<accession>A0A4U2Y556</accession>
<reference evidence="1 2" key="1">
    <citation type="submission" date="2019-04" db="EMBL/GenBank/DDBJ databases">
        <title>Whole genome sequencing of Brevibacillus sp. TGS2-1.</title>
        <authorList>
            <person name="Choi A."/>
        </authorList>
    </citation>
    <scope>NUCLEOTIDE SEQUENCE [LARGE SCALE GENOMIC DNA]</scope>
    <source>
        <strain evidence="1 2">TGS2-1</strain>
    </source>
</reference>
<proteinExistence type="predicted"/>
<dbReference type="RefSeq" id="WP_137028243.1">
    <property type="nucleotide sequence ID" value="NZ_SZNK01000001.1"/>
</dbReference>
<dbReference type="OrthoDB" id="1682334at2"/>
<keyword evidence="2" id="KW-1185">Reference proteome</keyword>
<gene>
    <name evidence="1" type="ORF">E8L90_04900</name>
</gene>
<protein>
    <recommendedName>
        <fullName evidence="3">YmaF family protein</fullName>
    </recommendedName>
</protein>
<evidence type="ECO:0000313" key="1">
    <source>
        <dbReference type="EMBL" id="TKI54832.1"/>
    </source>
</evidence>